<dbReference type="AlphaFoldDB" id="A0A7W7EN78"/>
<dbReference type="EMBL" id="JACIIG010000022">
    <property type="protein sequence ID" value="MBB4571322.1"/>
    <property type="molecule type" value="Genomic_DNA"/>
</dbReference>
<evidence type="ECO:0000256" key="1">
    <source>
        <dbReference type="SAM" id="Coils"/>
    </source>
</evidence>
<name>A0A7W7EN78_9HYPH</name>
<dbReference type="RefSeq" id="WP_037136373.1">
    <property type="nucleotide sequence ID" value="NZ_JACIIG010000022.1"/>
</dbReference>
<keyword evidence="5" id="KW-1185">Reference proteome</keyword>
<gene>
    <name evidence="4" type="ORF">GGE60_005483</name>
</gene>
<feature type="domain" description="Transposase IS110-like N-terminal" evidence="2">
    <location>
        <begin position="11"/>
        <end position="151"/>
    </location>
</feature>
<proteinExistence type="predicted"/>
<evidence type="ECO:0000313" key="5">
    <source>
        <dbReference type="Proteomes" id="UP000543836"/>
    </source>
</evidence>
<organism evidence="4 5">
    <name type="scientific">Rhizobium leucaenae</name>
    <dbReference type="NCBI Taxonomy" id="29450"/>
    <lineage>
        <taxon>Bacteria</taxon>
        <taxon>Pseudomonadati</taxon>
        <taxon>Pseudomonadota</taxon>
        <taxon>Alphaproteobacteria</taxon>
        <taxon>Hyphomicrobiales</taxon>
        <taxon>Rhizobiaceae</taxon>
        <taxon>Rhizobium/Agrobacterium group</taxon>
        <taxon>Rhizobium</taxon>
    </lineage>
</organism>
<keyword evidence="1" id="KW-0175">Coiled coil</keyword>
<comment type="caution">
    <text evidence="4">The sequence shown here is derived from an EMBL/GenBank/DDBJ whole genome shotgun (WGS) entry which is preliminary data.</text>
</comment>
<reference evidence="4 5" key="1">
    <citation type="submission" date="2020-08" db="EMBL/GenBank/DDBJ databases">
        <title>Genomic Encyclopedia of Type Strains, Phase IV (KMG-V): Genome sequencing to study the core and pangenomes of soil and plant-associated prokaryotes.</title>
        <authorList>
            <person name="Whitman W."/>
        </authorList>
    </citation>
    <scope>NUCLEOTIDE SEQUENCE [LARGE SCALE GENOMIC DNA]</scope>
    <source>
        <strain evidence="4 5">SEMIA 492</strain>
    </source>
</reference>
<evidence type="ECO:0000313" key="4">
    <source>
        <dbReference type="EMBL" id="MBB4571322.1"/>
    </source>
</evidence>
<feature type="domain" description="Transposase IS116/IS110/IS902 C-terminal" evidence="3">
    <location>
        <begin position="217"/>
        <end position="297"/>
    </location>
</feature>
<dbReference type="NCBIfam" id="NF033542">
    <property type="entry name" value="transpos_IS110"/>
    <property type="match status" value="1"/>
</dbReference>
<dbReference type="InterPro" id="IPR047650">
    <property type="entry name" value="Transpos_IS110"/>
</dbReference>
<dbReference type="Pfam" id="PF01548">
    <property type="entry name" value="DEDD_Tnp_IS110"/>
    <property type="match status" value="1"/>
</dbReference>
<dbReference type="Pfam" id="PF02371">
    <property type="entry name" value="Transposase_20"/>
    <property type="match status" value="1"/>
</dbReference>
<dbReference type="GO" id="GO:0006313">
    <property type="term" value="P:DNA transposition"/>
    <property type="evidence" value="ECO:0007669"/>
    <property type="project" value="InterPro"/>
</dbReference>
<dbReference type="InterPro" id="IPR002525">
    <property type="entry name" value="Transp_IS110-like_N"/>
</dbReference>
<dbReference type="PANTHER" id="PTHR33055">
    <property type="entry name" value="TRANSPOSASE FOR INSERTION SEQUENCE ELEMENT IS1111A"/>
    <property type="match status" value="1"/>
</dbReference>
<evidence type="ECO:0000259" key="3">
    <source>
        <dbReference type="Pfam" id="PF02371"/>
    </source>
</evidence>
<dbReference type="Proteomes" id="UP000543836">
    <property type="component" value="Unassembled WGS sequence"/>
</dbReference>
<dbReference type="InterPro" id="IPR003346">
    <property type="entry name" value="Transposase_20"/>
</dbReference>
<sequence length="345" mass="37537">MELILKHTVVIGLDLAKNVFQVHGADAGGRKTFNKKLRREEVIGFFKTLSPCIVAMEAGSACHFWAREIGALGHQTMILPGQYVKPFVKRDKTDALDAQAIAVAATQADIPTVPVKSVEQQALTVLIKTRALFIRQRTKAFQALRGHLAEFGIITGTGTAKVERLATDLRDGAMPGIPPAVQDAILAIYEEIEALDIKIARFEKELALLSKQEDDTRRLLAIPGIGPITASTIKAYVPDATIFKSSRQFASWLGLTPRAHNSGGKSRPGPISKRGNPVLRALLFVSGMTLVRQAKAKAHTVDTWLARLAERRPYKVAAVAAANKIARVVWALLNKGDTFRTPAQA</sequence>
<feature type="coiled-coil region" evidence="1">
    <location>
        <begin position="185"/>
        <end position="212"/>
    </location>
</feature>
<protein>
    <submittedName>
        <fullName evidence="4">Transposase</fullName>
    </submittedName>
</protein>
<dbReference type="GO" id="GO:0003677">
    <property type="term" value="F:DNA binding"/>
    <property type="evidence" value="ECO:0007669"/>
    <property type="project" value="InterPro"/>
</dbReference>
<evidence type="ECO:0000259" key="2">
    <source>
        <dbReference type="Pfam" id="PF01548"/>
    </source>
</evidence>
<accession>A0A7W7EN78</accession>
<dbReference type="GO" id="GO:0004803">
    <property type="term" value="F:transposase activity"/>
    <property type="evidence" value="ECO:0007669"/>
    <property type="project" value="InterPro"/>
</dbReference>
<dbReference type="PANTHER" id="PTHR33055:SF3">
    <property type="entry name" value="PUTATIVE TRANSPOSASE FOR IS117-RELATED"/>
    <property type="match status" value="1"/>
</dbReference>